<accession>A0A927IBI7</accession>
<gene>
    <name evidence="2" type="ORF">IF129_15590</name>
</gene>
<feature type="domain" description="DUF6895" evidence="1">
    <location>
        <begin position="14"/>
        <end position="291"/>
    </location>
</feature>
<protein>
    <recommendedName>
        <fullName evidence="1">DUF6895 domain-containing protein</fullName>
    </recommendedName>
</protein>
<organism evidence="2 3">
    <name type="scientific">Streptomyces chumphonensis</name>
    <dbReference type="NCBI Taxonomy" id="1214925"/>
    <lineage>
        <taxon>Bacteria</taxon>
        <taxon>Bacillati</taxon>
        <taxon>Actinomycetota</taxon>
        <taxon>Actinomycetes</taxon>
        <taxon>Kitasatosporales</taxon>
        <taxon>Streptomycetaceae</taxon>
        <taxon>Streptomyces</taxon>
    </lineage>
</organism>
<evidence type="ECO:0000313" key="2">
    <source>
        <dbReference type="EMBL" id="MBD3932968.1"/>
    </source>
</evidence>
<sequence>MTTRPQLLHDVGVRALEWLSDHRRHFRLSLEPGEVPDLGRLKPVGELAVIGTALFREGVAGSRQARLARELLDFAWEEVLEGGAVLDRVQRDEPLSPMPLEVYAPFREDGRRHPGLERGVAHGRALGSWAALEMLPVRRLGFSVTEERAGLSPSLGIAEATRRTWLGRRPEPWTLGYHIGYDVTHTVFHLTRWGSRPEGLPSDLADYLDLWLPTWLEDWAERGHWDLLGELLVVDACLPRPTLDEDAWRRYAAAQDGSGAMPIEGGMPQTADPAELFDLLHHPTLVAAFASVMATSRSLAALPAGPA</sequence>
<dbReference type="EMBL" id="JACXYU010000007">
    <property type="protein sequence ID" value="MBD3932968.1"/>
    <property type="molecule type" value="Genomic_DNA"/>
</dbReference>
<evidence type="ECO:0000313" key="3">
    <source>
        <dbReference type="Proteomes" id="UP000632289"/>
    </source>
</evidence>
<evidence type="ECO:0000259" key="1">
    <source>
        <dbReference type="Pfam" id="PF21836"/>
    </source>
</evidence>
<dbReference type="InterPro" id="IPR054190">
    <property type="entry name" value="DUF6895"/>
</dbReference>
<comment type="caution">
    <text evidence="2">The sequence shown here is derived from an EMBL/GenBank/DDBJ whole genome shotgun (WGS) entry which is preliminary data.</text>
</comment>
<dbReference type="Pfam" id="PF21836">
    <property type="entry name" value="DUF6895"/>
    <property type="match status" value="1"/>
</dbReference>
<dbReference type="Proteomes" id="UP000632289">
    <property type="component" value="Unassembled WGS sequence"/>
</dbReference>
<name>A0A927IBI7_9ACTN</name>
<keyword evidence="3" id="KW-1185">Reference proteome</keyword>
<dbReference type="RefSeq" id="WP_191210259.1">
    <property type="nucleotide sequence ID" value="NZ_BAABKL010000050.1"/>
</dbReference>
<dbReference type="AlphaFoldDB" id="A0A927IBI7"/>
<proteinExistence type="predicted"/>
<reference evidence="2" key="1">
    <citation type="submission" date="2020-09" db="EMBL/GenBank/DDBJ databases">
        <title>Secondary metabolite and genome analysis of marine Streptomyces chumphonensis KK1-2T.</title>
        <authorList>
            <person name="Phongsopitanun W."/>
            <person name="Kanchanasin P."/>
            <person name="Pittayakhajonwut P."/>
            <person name="Suwanborirux K."/>
            <person name="Tanasupawat S."/>
        </authorList>
    </citation>
    <scope>NUCLEOTIDE SEQUENCE</scope>
    <source>
        <strain evidence="2">KK1-2</strain>
    </source>
</reference>